<keyword evidence="3" id="KW-1185">Reference proteome</keyword>
<reference evidence="2 3" key="1">
    <citation type="journal article" date="2024" name="Int. J. Syst. Evol. Microbiol.">
        <title>Virgibacillus tibetensis sp. nov., isolated from salt lake on the Tibetan Plateau of China.</title>
        <authorList>
            <person name="Phurbu D."/>
            <person name="Liu Z.-X."/>
            <person name="Wang R."/>
            <person name="Zheng Y.-Y."/>
            <person name="Liu H.-C."/>
            <person name="Zhou Y.-G."/>
            <person name="Yu Y.-J."/>
            <person name="Li A.-H."/>
        </authorList>
    </citation>
    <scope>NUCLEOTIDE SEQUENCE [LARGE SCALE GENOMIC DNA]</scope>
    <source>
        <strain evidence="2 3">C22-A2</strain>
    </source>
</reference>
<dbReference type="RefSeq" id="WP_327605675.1">
    <property type="nucleotide sequence ID" value="NZ_JARZFX010000001.1"/>
</dbReference>
<organism evidence="2 3">
    <name type="scientific">Virgibacillus tibetensis</name>
    <dbReference type="NCBI Taxonomy" id="3042313"/>
    <lineage>
        <taxon>Bacteria</taxon>
        <taxon>Bacillati</taxon>
        <taxon>Bacillota</taxon>
        <taxon>Bacilli</taxon>
        <taxon>Bacillales</taxon>
        <taxon>Bacillaceae</taxon>
        <taxon>Virgibacillus</taxon>
    </lineage>
</organism>
<dbReference type="Proteomes" id="UP001335737">
    <property type="component" value="Unassembled WGS sequence"/>
</dbReference>
<comment type="caution">
    <text evidence="2">The sequence shown here is derived from an EMBL/GenBank/DDBJ whole genome shotgun (WGS) entry which is preliminary data.</text>
</comment>
<evidence type="ECO:0000313" key="3">
    <source>
        <dbReference type="Proteomes" id="UP001335737"/>
    </source>
</evidence>
<sequence length="58" mass="6864">MDKDNRITMLKHYKKQAEQERDFYFKKYKAEQRVTTFLLGAMGVLSVLLIIAIFMGAY</sequence>
<name>A0ABU6KC49_9BACI</name>
<accession>A0ABU6KC49</accession>
<dbReference type="EMBL" id="JARZFX010000001">
    <property type="protein sequence ID" value="MEC5422102.1"/>
    <property type="molecule type" value="Genomic_DNA"/>
</dbReference>
<feature type="transmembrane region" description="Helical" evidence="1">
    <location>
        <begin position="34"/>
        <end position="57"/>
    </location>
</feature>
<protein>
    <submittedName>
        <fullName evidence="2">Uncharacterized protein</fullName>
    </submittedName>
</protein>
<evidence type="ECO:0000256" key="1">
    <source>
        <dbReference type="SAM" id="Phobius"/>
    </source>
</evidence>
<proteinExistence type="predicted"/>
<evidence type="ECO:0000313" key="2">
    <source>
        <dbReference type="EMBL" id="MEC5422102.1"/>
    </source>
</evidence>
<keyword evidence="1" id="KW-0812">Transmembrane</keyword>
<keyword evidence="1" id="KW-1133">Transmembrane helix</keyword>
<keyword evidence="1" id="KW-0472">Membrane</keyword>
<gene>
    <name evidence="2" type="ORF">QGM71_01165</name>
</gene>